<dbReference type="KEGG" id="dsa:Desal_2252"/>
<evidence type="ECO:0000256" key="4">
    <source>
        <dbReference type="HAMAP-Rule" id="MF_00636"/>
    </source>
</evidence>
<dbReference type="HAMAP" id="MF_00636">
    <property type="entry name" value="RapZ_like"/>
    <property type="match status" value="1"/>
</dbReference>
<dbReference type="STRING" id="526222.Desal_2252"/>
<keyword evidence="8" id="KW-1185">Reference proteome</keyword>
<feature type="binding site" evidence="4">
    <location>
        <begin position="65"/>
        <end position="68"/>
    </location>
    <ligand>
        <name>GTP</name>
        <dbReference type="ChEBI" id="CHEBI:37565"/>
    </ligand>
</feature>
<evidence type="ECO:0000259" key="6">
    <source>
        <dbReference type="Pfam" id="PF22740"/>
    </source>
</evidence>
<evidence type="ECO:0000313" key="8">
    <source>
        <dbReference type="Proteomes" id="UP000002601"/>
    </source>
</evidence>
<dbReference type="RefSeq" id="WP_015852124.1">
    <property type="nucleotide sequence ID" value="NC_012881.1"/>
</dbReference>
<dbReference type="GO" id="GO:0005524">
    <property type="term" value="F:ATP binding"/>
    <property type="evidence" value="ECO:0007669"/>
    <property type="project" value="UniProtKB-UniRule"/>
</dbReference>
<dbReference type="NCBIfam" id="NF003828">
    <property type="entry name" value="PRK05416.1"/>
    <property type="match status" value="1"/>
</dbReference>
<dbReference type="PIRSF" id="PIRSF005052">
    <property type="entry name" value="P-loopkin"/>
    <property type="match status" value="1"/>
</dbReference>
<proteinExistence type="inferred from homology"/>
<dbReference type="PANTHER" id="PTHR30448:SF0">
    <property type="entry name" value="RNASE ADAPTER PROTEIN RAPZ"/>
    <property type="match status" value="1"/>
</dbReference>
<name>C6BWM8_MARSD</name>
<evidence type="ECO:0000256" key="2">
    <source>
        <dbReference type="ARBA" id="ARBA00022840"/>
    </source>
</evidence>
<feature type="domain" description="RapZ C-terminal" evidence="6">
    <location>
        <begin position="172"/>
        <end position="291"/>
    </location>
</feature>
<evidence type="ECO:0000256" key="3">
    <source>
        <dbReference type="ARBA" id="ARBA00023134"/>
    </source>
</evidence>
<dbReference type="EMBL" id="CP001649">
    <property type="protein sequence ID" value="ACS80308.1"/>
    <property type="molecule type" value="Genomic_DNA"/>
</dbReference>
<dbReference type="OrthoDB" id="9784461at2"/>
<evidence type="ECO:0000313" key="7">
    <source>
        <dbReference type="EMBL" id="ACS80308.1"/>
    </source>
</evidence>
<gene>
    <name evidence="7" type="ordered locus">Desal_2252</name>
</gene>
<evidence type="ECO:0000256" key="1">
    <source>
        <dbReference type="ARBA" id="ARBA00022741"/>
    </source>
</evidence>
<dbReference type="eggNOG" id="COG1660">
    <property type="taxonomic scope" value="Bacteria"/>
</dbReference>
<organism evidence="7 8">
    <name type="scientific">Maridesulfovibrio salexigens (strain ATCC 14822 / DSM 2638 / NCIMB 8403 / VKM B-1763)</name>
    <name type="common">Desulfovibrio salexigens</name>
    <dbReference type="NCBI Taxonomy" id="526222"/>
    <lineage>
        <taxon>Bacteria</taxon>
        <taxon>Pseudomonadati</taxon>
        <taxon>Thermodesulfobacteriota</taxon>
        <taxon>Desulfovibrionia</taxon>
        <taxon>Desulfovibrionales</taxon>
        <taxon>Desulfovibrionaceae</taxon>
        <taxon>Maridesulfovibrio</taxon>
    </lineage>
</organism>
<dbReference type="HOGENOM" id="CLU_059558_0_0_7"/>
<keyword evidence="3 4" id="KW-0342">GTP-binding</keyword>
<sequence>MVDVDSFPVIVVSGLSGAGKSTVLRVFEDLRFFCVDGLPASMLPRLVELFNTRDNAYRGLVLGMDLRQLEFSVDWEATREELTSKGYRPSILYLEARLPELVRRYATTRRLHPLESRDIGLEQALEKEREILGEVRQQADLVIDTTTYSIHDLRRRIQEKWAELSEKTRGLRVHVMSFGFKHDVPTAADMVMDLRFLPNPYFEEELRPLSGQDKAISDYVLGTEPGSIFIEKYLDFLQYVLPLYEEEGRYRLTIALGCTGGRHRSVATAERVFATLKDNGYSVSLEHKHIHLK</sequence>
<evidence type="ECO:0000259" key="5">
    <source>
        <dbReference type="Pfam" id="PF03668"/>
    </source>
</evidence>
<dbReference type="AlphaFoldDB" id="C6BWM8"/>
<keyword evidence="1 4" id="KW-0547">Nucleotide-binding</keyword>
<dbReference type="PANTHER" id="PTHR30448">
    <property type="entry name" value="RNASE ADAPTER PROTEIN RAPZ"/>
    <property type="match status" value="1"/>
</dbReference>
<dbReference type="Proteomes" id="UP000002601">
    <property type="component" value="Chromosome"/>
</dbReference>
<dbReference type="InterPro" id="IPR027417">
    <property type="entry name" value="P-loop_NTPase"/>
</dbReference>
<dbReference type="Pfam" id="PF22740">
    <property type="entry name" value="PapZ_C"/>
    <property type="match status" value="1"/>
</dbReference>
<dbReference type="InterPro" id="IPR053931">
    <property type="entry name" value="RapZ_C"/>
</dbReference>
<dbReference type="SUPFAM" id="SSF52540">
    <property type="entry name" value="P-loop containing nucleoside triphosphate hydrolases"/>
    <property type="match status" value="1"/>
</dbReference>
<reference evidence="7 8" key="1">
    <citation type="submission" date="2009-06" db="EMBL/GenBank/DDBJ databases">
        <title>Complete sequence of Desulfovibrio salexigens DSM 2638.</title>
        <authorList>
            <consortium name="US DOE Joint Genome Institute"/>
            <person name="Lucas S."/>
            <person name="Copeland A."/>
            <person name="Lapidus A."/>
            <person name="Glavina del Rio T."/>
            <person name="Tice H."/>
            <person name="Bruce D."/>
            <person name="Goodwin L."/>
            <person name="Pitluck S."/>
            <person name="Munk A.C."/>
            <person name="Brettin T."/>
            <person name="Detter J.C."/>
            <person name="Han C."/>
            <person name="Tapia R."/>
            <person name="Larimer F."/>
            <person name="Land M."/>
            <person name="Hauser L."/>
            <person name="Kyrpides N."/>
            <person name="Anderson I."/>
            <person name="Wall J.D."/>
            <person name="Arkin A.P."/>
            <person name="Dehal P."/>
            <person name="Chivian D."/>
            <person name="Giles B."/>
            <person name="Hazen T.C."/>
        </authorList>
    </citation>
    <scope>NUCLEOTIDE SEQUENCE [LARGE SCALE GENOMIC DNA]</scope>
    <source>
        <strain evidence="8">ATCC 14822 / DSM 2638 / NCIMB 8403 / VKM B-1763</strain>
    </source>
</reference>
<feature type="domain" description="RapZ-like N-terminal" evidence="5">
    <location>
        <begin position="9"/>
        <end position="161"/>
    </location>
</feature>
<accession>C6BWM8</accession>
<dbReference type="InterPro" id="IPR053930">
    <property type="entry name" value="RapZ-like_N"/>
</dbReference>
<dbReference type="GO" id="GO:0005525">
    <property type="term" value="F:GTP binding"/>
    <property type="evidence" value="ECO:0007669"/>
    <property type="project" value="UniProtKB-UniRule"/>
</dbReference>
<dbReference type="Pfam" id="PF03668">
    <property type="entry name" value="RapZ-like_N"/>
    <property type="match status" value="1"/>
</dbReference>
<protein>
    <submittedName>
        <fullName evidence="7">Uncharacterized protein</fullName>
    </submittedName>
</protein>
<keyword evidence="2 4" id="KW-0067">ATP-binding</keyword>
<dbReference type="CDD" id="cd02019">
    <property type="entry name" value="NK"/>
    <property type="match status" value="1"/>
</dbReference>
<feature type="binding site" evidence="4">
    <location>
        <begin position="14"/>
        <end position="21"/>
    </location>
    <ligand>
        <name>ATP</name>
        <dbReference type="ChEBI" id="CHEBI:30616"/>
    </ligand>
</feature>
<dbReference type="InterPro" id="IPR005337">
    <property type="entry name" value="RapZ-like"/>
</dbReference>